<dbReference type="InterPro" id="IPR011989">
    <property type="entry name" value="ARM-like"/>
</dbReference>
<accession>A0ABQ0CHY5</accession>
<dbReference type="CDD" id="cd13394">
    <property type="entry name" value="Syo1_like"/>
    <property type="match status" value="1"/>
</dbReference>
<gene>
    <name evidence="4" type="primary">g1463</name>
    <name evidence="4" type="ORF">EsDP_00001463</name>
</gene>
<dbReference type="SMART" id="SM00185">
    <property type="entry name" value="ARM"/>
    <property type="match status" value="2"/>
</dbReference>
<dbReference type="Pfam" id="PF25567">
    <property type="entry name" value="TPR_SYO1"/>
    <property type="match status" value="1"/>
</dbReference>
<proteinExistence type="inferred from homology"/>
<feature type="compositionally biased region" description="Acidic residues" evidence="2">
    <location>
        <begin position="371"/>
        <end position="410"/>
    </location>
</feature>
<dbReference type="InterPro" id="IPR052616">
    <property type="entry name" value="SYO1-like"/>
</dbReference>
<dbReference type="SUPFAM" id="SSF48371">
    <property type="entry name" value="ARM repeat"/>
    <property type="match status" value="1"/>
</dbReference>
<comment type="similarity">
    <text evidence="1">Belongs to the nuclear import and ribosome assembly adapter family.</text>
</comment>
<dbReference type="PANTHER" id="PTHR13347:SF1">
    <property type="entry name" value="HEAT REPEAT-CONTAINING PROTEIN 3"/>
    <property type="match status" value="1"/>
</dbReference>
<feature type="compositionally biased region" description="Low complexity" evidence="2">
    <location>
        <begin position="346"/>
        <end position="357"/>
    </location>
</feature>
<dbReference type="InterPro" id="IPR000225">
    <property type="entry name" value="Armadillo"/>
</dbReference>
<dbReference type="Proteomes" id="UP001562357">
    <property type="component" value="Unassembled WGS sequence"/>
</dbReference>
<keyword evidence="5" id="KW-1185">Reference proteome</keyword>
<comment type="caution">
    <text evidence="4">The sequence shown here is derived from an EMBL/GenBank/DDBJ whole genome shotgun (WGS) entry which is preliminary data.</text>
</comment>
<evidence type="ECO:0000256" key="1">
    <source>
        <dbReference type="ARBA" id="ARBA00049983"/>
    </source>
</evidence>
<dbReference type="EMBL" id="BAAFGZ010000032">
    <property type="protein sequence ID" value="GAB0133046.1"/>
    <property type="molecule type" value="Genomic_DNA"/>
</dbReference>
<organism evidence="4 5">
    <name type="scientific">Epichloe bromicola</name>
    <dbReference type="NCBI Taxonomy" id="79588"/>
    <lineage>
        <taxon>Eukaryota</taxon>
        <taxon>Fungi</taxon>
        <taxon>Dikarya</taxon>
        <taxon>Ascomycota</taxon>
        <taxon>Pezizomycotina</taxon>
        <taxon>Sordariomycetes</taxon>
        <taxon>Hypocreomycetidae</taxon>
        <taxon>Hypocreales</taxon>
        <taxon>Clavicipitaceae</taxon>
        <taxon>Epichloe</taxon>
    </lineage>
</organism>
<evidence type="ECO:0000259" key="3">
    <source>
        <dbReference type="Pfam" id="PF25567"/>
    </source>
</evidence>
<reference evidence="5" key="1">
    <citation type="submission" date="2024-06" db="EMBL/GenBank/DDBJ databases">
        <title>Draft Genome Sequences of Epichloe bromicola Strains Isolated from Elymus ciliaris.</title>
        <authorList>
            <consortium name="Epichloe bromicola genome sequencing consortium"/>
            <person name="Miura A."/>
            <person name="Imano S."/>
            <person name="Ashida A."/>
            <person name="Sato I."/>
            <person name="Chiba S."/>
            <person name="Tanaka A."/>
            <person name="Camagna M."/>
            <person name="Takemoto D."/>
        </authorList>
    </citation>
    <scope>NUCLEOTIDE SEQUENCE [LARGE SCALE GENOMIC DNA]</scope>
    <source>
        <strain evidence="5">DP</strain>
    </source>
</reference>
<evidence type="ECO:0000313" key="4">
    <source>
        <dbReference type="EMBL" id="GAB0133046.1"/>
    </source>
</evidence>
<feature type="region of interest" description="Disordered" evidence="2">
    <location>
        <begin position="346"/>
        <end position="410"/>
    </location>
</feature>
<dbReference type="PANTHER" id="PTHR13347">
    <property type="entry name" value="HEAT REPEAT-CONTAINING PROTEIN 3"/>
    <property type="match status" value="1"/>
</dbReference>
<dbReference type="InterPro" id="IPR057990">
    <property type="entry name" value="TPR_SYO1"/>
</dbReference>
<evidence type="ECO:0000313" key="5">
    <source>
        <dbReference type="Proteomes" id="UP001562357"/>
    </source>
</evidence>
<dbReference type="InterPro" id="IPR016024">
    <property type="entry name" value="ARM-type_fold"/>
</dbReference>
<feature type="domain" description="SYO1-like TPR repeats" evidence="3">
    <location>
        <begin position="467"/>
        <end position="699"/>
    </location>
</feature>
<evidence type="ECO:0000256" key="2">
    <source>
        <dbReference type="SAM" id="MobiDB-lite"/>
    </source>
</evidence>
<sequence>MGKSRRNRGGASQRRDPISKPVKPPSDPELAALREAKILPVIKHLRDADPKSRSSAATAITNLIQDTRCRKLLLREQIVHTLLTQTLTDAAWESRAAGWGILQVLAQEEEADFCVHLFRSDVLTAIEYAAGTVGKKLVSRDPGFAKLPRGERTAVASITASLVALLTALAEAGDELSGAISSNATVTDLLFLLITYGGRSQGQSQGQSRSGGGDDAGNLANLRSDALACLMILTEDNGDLAERLVANTECYQSLSALKTQVSGHGVLACATLHNVFSALETLKNAPLVPEAGDALLIPTLAKTIAGVQPGQSATNGGEGGWSNPVEQQQLALETLASIGTALISDNADASSAPPAASKDQGAAEANKGDADMDMGDAEGQDSGAEEEEEEEEEDDDDDDDVGSEDGEMDQDEMEADMEADMEMVTGAGGSDEQDNMDDTPVLKALLDAAMPELIRIASFQPSDDDALRLQGHALSALNNMAWSVSLVDFADARNAGIQKAWLPVGRTLWQQVITPILASDTADVDLATQVTGLAWAVARSLGGHTPLRGDEHRKFISLYQATKTMMTNNPQQNSQDPFQRLGVKCVGVLGQLARHPCPSPLNRDIGSFIMTLLAGLPDTPAADAVEALSQVFEIYGNEDFAYDAQVFWKEDFLAHLEAVLPKARAMVKSVDKKTQAELRTRAEDMVSNLTRFLAYKKKHQPREVANAS</sequence>
<dbReference type="Gene3D" id="1.25.10.10">
    <property type="entry name" value="Leucine-rich Repeat Variant"/>
    <property type="match status" value="2"/>
</dbReference>
<protein>
    <recommendedName>
        <fullName evidence="3">SYO1-like TPR repeats domain-containing protein</fullName>
    </recommendedName>
</protein>
<feature type="region of interest" description="Disordered" evidence="2">
    <location>
        <begin position="1"/>
        <end position="28"/>
    </location>
</feature>
<name>A0ABQ0CHY5_9HYPO</name>